<evidence type="ECO:0000313" key="13">
    <source>
        <dbReference type="RefSeq" id="XP_006820955.1"/>
    </source>
</evidence>
<sequence>MGMEYNLAQDAYVSKVGEDLSETMGIGSKDDVLFVVFAKSNRDSTVPTNESALCFYTLKKIIRKFTSGIQQCFNGVGTQGLRFMSDDLPCSYINYREIQDDFCGSGILHPIQIQRSLTAQDFLWYSGHGSIFTSVLVNIYDRHTIVLIGTDAGVLMKVIVNAEGENSPHELRKPYQNITLTNNSPIKQDMVMDNSNQYIFVMSDQQVFKVPVHTCSLYTDCSVCVTTPDPVECGWCEGKSECSTRQDCVGNGVLWGRSTCPPTIHTVATREGPIEGGTLVTISGDNLGVGIGQNTHQVTVAGQFCEPLPEQSSVHELVCRTKPNPHGRGPVSVTIHHASDDASLGYIVDGTTVSNYENSFSYVDPVINNFTPKFGAQSGGTKVVVDWEISGCWN</sequence>
<keyword evidence="12" id="KW-1185">Reference proteome</keyword>
<proteinExistence type="inferred from homology"/>
<evidence type="ECO:0000256" key="4">
    <source>
        <dbReference type="ARBA" id="ARBA00022729"/>
    </source>
</evidence>
<keyword evidence="5" id="KW-0677">Repeat</keyword>
<dbReference type="GeneID" id="100375385"/>
<evidence type="ECO:0000256" key="7">
    <source>
        <dbReference type="ARBA" id="ARBA00023136"/>
    </source>
</evidence>
<evidence type="ECO:0000256" key="5">
    <source>
        <dbReference type="ARBA" id="ARBA00022737"/>
    </source>
</evidence>
<dbReference type="Pfam" id="PF01403">
    <property type="entry name" value="Sema"/>
    <property type="match status" value="1"/>
</dbReference>
<keyword evidence="6" id="KW-1133">Transmembrane helix</keyword>
<keyword evidence="3" id="KW-0812">Transmembrane</keyword>
<evidence type="ECO:0000256" key="10">
    <source>
        <dbReference type="PROSITE-ProRule" id="PRU00352"/>
    </source>
</evidence>
<name>A0ABM0MLR4_SACKO</name>
<evidence type="ECO:0000256" key="2">
    <source>
        <dbReference type="ARBA" id="ARBA00010297"/>
    </source>
</evidence>
<evidence type="ECO:0000256" key="8">
    <source>
        <dbReference type="ARBA" id="ARBA00023157"/>
    </source>
</evidence>
<dbReference type="Gene3D" id="2.60.40.10">
    <property type="entry name" value="Immunoglobulins"/>
    <property type="match status" value="1"/>
</dbReference>
<comment type="subcellular location">
    <subcellularLocation>
        <location evidence="1">Membrane</location>
        <topology evidence="1">Single-pass membrane protein</topology>
    </subcellularLocation>
</comment>
<keyword evidence="9" id="KW-0325">Glycoprotein</keyword>
<dbReference type="SUPFAM" id="SSF103575">
    <property type="entry name" value="Plexin repeat"/>
    <property type="match status" value="1"/>
</dbReference>
<feature type="domain" description="Sema" evidence="11">
    <location>
        <begin position="1"/>
        <end position="212"/>
    </location>
</feature>
<dbReference type="SUPFAM" id="SSF81296">
    <property type="entry name" value="E set domains"/>
    <property type="match status" value="1"/>
</dbReference>
<dbReference type="SMART" id="SM00429">
    <property type="entry name" value="IPT"/>
    <property type="match status" value="1"/>
</dbReference>
<dbReference type="PROSITE" id="PS51004">
    <property type="entry name" value="SEMA"/>
    <property type="match status" value="1"/>
</dbReference>
<reference evidence="13" key="1">
    <citation type="submission" date="2025-08" db="UniProtKB">
        <authorList>
            <consortium name="RefSeq"/>
        </authorList>
    </citation>
    <scope>IDENTIFICATION</scope>
    <source>
        <tissue evidence="13">Testes</tissue>
    </source>
</reference>
<dbReference type="Gene3D" id="2.130.10.10">
    <property type="entry name" value="YVTN repeat-like/Quinoprotein amine dehydrogenase"/>
    <property type="match status" value="1"/>
</dbReference>
<accession>A0ABM0MLR4</accession>
<gene>
    <name evidence="13" type="primary">LOC100375385</name>
</gene>
<dbReference type="InterPro" id="IPR002909">
    <property type="entry name" value="IPT_dom"/>
</dbReference>
<dbReference type="PANTHER" id="PTHR22625">
    <property type="entry name" value="PLEXIN"/>
    <property type="match status" value="1"/>
</dbReference>
<keyword evidence="8" id="KW-1015">Disulfide bond</keyword>
<dbReference type="InterPro" id="IPR016201">
    <property type="entry name" value="PSI"/>
</dbReference>
<protein>
    <submittedName>
        <fullName evidence="13">Plexin-A2-like</fullName>
    </submittedName>
</protein>
<keyword evidence="4" id="KW-0732">Signal</keyword>
<evidence type="ECO:0000256" key="6">
    <source>
        <dbReference type="ARBA" id="ARBA00022989"/>
    </source>
</evidence>
<dbReference type="SMART" id="SM00423">
    <property type="entry name" value="PSI"/>
    <property type="match status" value="1"/>
</dbReference>
<dbReference type="Gene3D" id="3.30.1680.10">
    <property type="entry name" value="ligand-binding face of the semaphorins, domain 2"/>
    <property type="match status" value="1"/>
</dbReference>
<dbReference type="Pfam" id="PF01833">
    <property type="entry name" value="TIG"/>
    <property type="match status" value="1"/>
</dbReference>
<dbReference type="InterPro" id="IPR002165">
    <property type="entry name" value="Plexin_repeat"/>
</dbReference>
<keyword evidence="7" id="KW-0472">Membrane</keyword>
<dbReference type="SUPFAM" id="SSF101912">
    <property type="entry name" value="Sema domain"/>
    <property type="match status" value="1"/>
</dbReference>
<dbReference type="InterPro" id="IPR015943">
    <property type="entry name" value="WD40/YVTN_repeat-like_dom_sf"/>
</dbReference>
<dbReference type="InterPro" id="IPR014756">
    <property type="entry name" value="Ig_E-set"/>
</dbReference>
<evidence type="ECO:0000256" key="1">
    <source>
        <dbReference type="ARBA" id="ARBA00004167"/>
    </source>
</evidence>
<evidence type="ECO:0000313" key="12">
    <source>
        <dbReference type="Proteomes" id="UP000694865"/>
    </source>
</evidence>
<dbReference type="InterPro" id="IPR013783">
    <property type="entry name" value="Ig-like_fold"/>
</dbReference>
<dbReference type="InterPro" id="IPR001627">
    <property type="entry name" value="Semap_dom"/>
</dbReference>
<dbReference type="RefSeq" id="XP_006820955.1">
    <property type="nucleotide sequence ID" value="XM_006820892.1"/>
</dbReference>
<evidence type="ECO:0000256" key="3">
    <source>
        <dbReference type="ARBA" id="ARBA00022692"/>
    </source>
</evidence>
<evidence type="ECO:0000256" key="9">
    <source>
        <dbReference type="ARBA" id="ARBA00023180"/>
    </source>
</evidence>
<dbReference type="Pfam" id="PF01437">
    <property type="entry name" value="PSI"/>
    <property type="match status" value="1"/>
</dbReference>
<dbReference type="PANTHER" id="PTHR22625:SF70">
    <property type="entry name" value="PLEXIN A, ISOFORM A"/>
    <property type="match status" value="1"/>
</dbReference>
<organism evidence="12 13">
    <name type="scientific">Saccoglossus kowalevskii</name>
    <name type="common">Acorn worm</name>
    <dbReference type="NCBI Taxonomy" id="10224"/>
    <lineage>
        <taxon>Eukaryota</taxon>
        <taxon>Metazoa</taxon>
        <taxon>Hemichordata</taxon>
        <taxon>Enteropneusta</taxon>
        <taxon>Harrimaniidae</taxon>
        <taxon>Saccoglossus</taxon>
    </lineage>
</organism>
<dbReference type="InterPro" id="IPR036352">
    <property type="entry name" value="Semap_dom_sf"/>
</dbReference>
<comment type="similarity">
    <text evidence="2">Belongs to the plexin family.</text>
</comment>
<comment type="caution">
    <text evidence="10">Lacks conserved residue(s) required for the propagation of feature annotation.</text>
</comment>
<evidence type="ECO:0000259" key="11">
    <source>
        <dbReference type="PROSITE" id="PS51004"/>
    </source>
</evidence>
<dbReference type="InterPro" id="IPR031148">
    <property type="entry name" value="Plexin"/>
</dbReference>
<dbReference type="Proteomes" id="UP000694865">
    <property type="component" value="Unplaced"/>
</dbReference>